<evidence type="ECO:0000256" key="10">
    <source>
        <dbReference type="ARBA" id="ARBA00023201"/>
    </source>
</evidence>
<dbReference type="CDD" id="cd11492">
    <property type="entry name" value="SLC5sbd_NIS-SMVT"/>
    <property type="match status" value="1"/>
</dbReference>
<keyword evidence="14" id="KW-1185">Reference proteome</keyword>
<feature type="transmembrane region" description="Helical" evidence="12">
    <location>
        <begin position="333"/>
        <end position="356"/>
    </location>
</feature>
<name>A0A5E4M861_9HEMI</name>
<feature type="transmembrane region" description="Helical" evidence="12">
    <location>
        <begin position="377"/>
        <end position="400"/>
    </location>
</feature>
<dbReference type="InterPro" id="IPR051163">
    <property type="entry name" value="Sodium:Solute_Symporter_SSF"/>
</dbReference>
<feature type="transmembrane region" description="Helical" evidence="12">
    <location>
        <begin position="45"/>
        <end position="67"/>
    </location>
</feature>
<keyword evidence="10" id="KW-0739">Sodium transport</keyword>
<dbReference type="GO" id="GO:0006814">
    <property type="term" value="P:sodium ion transport"/>
    <property type="evidence" value="ECO:0007669"/>
    <property type="project" value="UniProtKB-KW"/>
</dbReference>
<evidence type="ECO:0000256" key="11">
    <source>
        <dbReference type="RuleBase" id="RU362091"/>
    </source>
</evidence>
<feature type="transmembrane region" description="Helical" evidence="12">
    <location>
        <begin position="149"/>
        <end position="175"/>
    </location>
</feature>
<dbReference type="PANTHER" id="PTHR42985">
    <property type="entry name" value="SODIUM-COUPLED MONOCARBOXYLATE TRANSPORTER"/>
    <property type="match status" value="1"/>
</dbReference>
<gene>
    <name evidence="13" type="ORF">CINCED_3A001560</name>
</gene>
<feature type="transmembrane region" description="Helical" evidence="12">
    <location>
        <begin position="273"/>
        <end position="295"/>
    </location>
</feature>
<keyword evidence="9 12" id="KW-0472">Membrane</keyword>
<dbReference type="InterPro" id="IPR038377">
    <property type="entry name" value="Na/Glc_symporter_sf"/>
</dbReference>
<feature type="transmembrane region" description="Helical" evidence="12">
    <location>
        <begin position="122"/>
        <end position="143"/>
    </location>
</feature>
<dbReference type="Pfam" id="PF00474">
    <property type="entry name" value="SSF"/>
    <property type="match status" value="1"/>
</dbReference>
<keyword evidence="4" id="KW-1003">Cell membrane</keyword>
<dbReference type="InterPro" id="IPR001734">
    <property type="entry name" value="Na/solute_symporter"/>
</dbReference>
<organism evidence="13 14">
    <name type="scientific">Cinara cedri</name>
    <dbReference type="NCBI Taxonomy" id="506608"/>
    <lineage>
        <taxon>Eukaryota</taxon>
        <taxon>Metazoa</taxon>
        <taxon>Ecdysozoa</taxon>
        <taxon>Arthropoda</taxon>
        <taxon>Hexapoda</taxon>
        <taxon>Insecta</taxon>
        <taxon>Pterygota</taxon>
        <taxon>Neoptera</taxon>
        <taxon>Paraneoptera</taxon>
        <taxon>Hemiptera</taxon>
        <taxon>Sternorrhyncha</taxon>
        <taxon>Aphidomorpha</taxon>
        <taxon>Aphidoidea</taxon>
        <taxon>Aphididae</taxon>
        <taxon>Lachninae</taxon>
        <taxon>Cinara</taxon>
    </lineage>
</organism>
<evidence type="ECO:0000256" key="9">
    <source>
        <dbReference type="ARBA" id="ARBA00023136"/>
    </source>
</evidence>
<dbReference type="PANTHER" id="PTHR42985:SF40">
    <property type="entry name" value="LD47995P-RELATED"/>
    <property type="match status" value="1"/>
</dbReference>
<evidence type="ECO:0000256" key="1">
    <source>
        <dbReference type="ARBA" id="ARBA00004651"/>
    </source>
</evidence>
<evidence type="ECO:0000256" key="12">
    <source>
        <dbReference type="SAM" id="Phobius"/>
    </source>
</evidence>
<dbReference type="Proteomes" id="UP000325440">
    <property type="component" value="Unassembled WGS sequence"/>
</dbReference>
<dbReference type="GO" id="GO:0015293">
    <property type="term" value="F:symporter activity"/>
    <property type="evidence" value="ECO:0007669"/>
    <property type="project" value="TreeGrafter"/>
</dbReference>
<evidence type="ECO:0000256" key="5">
    <source>
        <dbReference type="ARBA" id="ARBA00022692"/>
    </source>
</evidence>
<evidence type="ECO:0000256" key="3">
    <source>
        <dbReference type="ARBA" id="ARBA00022448"/>
    </source>
</evidence>
<dbReference type="NCBIfam" id="TIGR00813">
    <property type="entry name" value="sss"/>
    <property type="match status" value="1"/>
</dbReference>
<evidence type="ECO:0000313" key="14">
    <source>
        <dbReference type="Proteomes" id="UP000325440"/>
    </source>
</evidence>
<dbReference type="GO" id="GO:0005886">
    <property type="term" value="C:plasma membrane"/>
    <property type="evidence" value="ECO:0007669"/>
    <property type="project" value="UniProtKB-SubCell"/>
</dbReference>
<feature type="transmembrane region" description="Helical" evidence="12">
    <location>
        <begin position="406"/>
        <end position="431"/>
    </location>
</feature>
<dbReference type="OrthoDB" id="6132759at2759"/>
<evidence type="ECO:0000256" key="8">
    <source>
        <dbReference type="ARBA" id="ARBA00023065"/>
    </source>
</evidence>
<evidence type="ECO:0000313" key="13">
    <source>
        <dbReference type="EMBL" id="VVC28374.1"/>
    </source>
</evidence>
<protein>
    <submittedName>
        <fullName evidence="13">Sodium/solute symporter</fullName>
    </submittedName>
</protein>
<evidence type="ECO:0000256" key="2">
    <source>
        <dbReference type="ARBA" id="ARBA00006434"/>
    </source>
</evidence>
<keyword evidence="3" id="KW-0813">Transport</keyword>
<sequence>MALGVFDYVVLLVTLLMSAAIGVYYRFTGGKQQTTQEYLLGDKKLSIVPVAFSLMASFMCATSIFGLSSENYLRGTQFMVINLSNIIATPIVAYVFLPVFYNLGYLSVYQYLEERFGKSIRIIASVAFSVQTILRTALMLYAVSLALNAIVGVSPTFSMAAVGILCTFYSTIGGIKAVIITDLFQSLLMFASVFAVIGAAAYEVGGLMEIWTIAYDYGRVEFFNFQIDPTIRHTWWTLILGGMFTYVSVYATNQVQVQRYLTMKDYNTVVKTLWISWPITAFLSLAMCFSGLAIFSKYRDCDPIKAGRITSGDQLMPLFVVDTMGRTPGLTGLFLAGVCSSALCSVSAALNSLAAVTLEDYIKPLTSSDMADQRRVMWLKFLVIVYGTLSVSLASCAHYVGPLLQASMTILAIIGGPILAVFTLGILLPYVNRKGTTIGLLVGLACSFALGLGGPKPPVKDLPTYTNGCLSNSFDGGRHYYSSIDNDHLVSLALGGSGDGDYVYLYRISYMYYIVFGFAVTVLVTTVMSLFFESDVENLNPKLFCEFVSFKVEDRVRESRKKNSTASKMVTFSIDLPN</sequence>
<evidence type="ECO:0000256" key="4">
    <source>
        <dbReference type="ARBA" id="ARBA00022475"/>
    </source>
</evidence>
<keyword evidence="7" id="KW-0915">Sodium</keyword>
<feature type="transmembrane region" description="Helical" evidence="12">
    <location>
        <begin position="438"/>
        <end position="455"/>
    </location>
</feature>
<evidence type="ECO:0000256" key="6">
    <source>
        <dbReference type="ARBA" id="ARBA00022989"/>
    </source>
</evidence>
<comment type="subcellular location">
    <subcellularLocation>
        <location evidence="1">Cell membrane</location>
        <topology evidence="1">Multi-pass membrane protein</topology>
    </subcellularLocation>
</comment>
<dbReference type="AlphaFoldDB" id="A0A5E4M861"/>
<keyword evidence="5 12" id="KW-0812">Transmembrane</keyword>
<keyword evidence="6 12" id="KW-1133">Transmembrane helix</keyword>
<evidence type="ECO:0000256" key="7">
    <source>
        <dbReference type="ARBA" id="ARBA00023053"/>
    </source>
</evidence>
<feature type="transmembrane region" description="Helical" evidence="12">
    <location>
        <begin position="187"/>
        <end position="214"/>
    </location>
</feature>
<proteinExistence type="inferred from homology"/>
<comment type="similarity">
    <text evidence="2 11">Belongs to the sodium:solute symporter (SSF) (TC 2.A.21) family.</text>
</comment>
<dbReference type="EMBL" id="CABPRJ010000480">
    <property type="protein sequence ID" value="VVC28374.1"/>
    <property type="molecule type" value="Genomic_DNA"/>
</dbReference>
<feature type="transmembrane region" description="Helical" evidence="12">
    <location>
        <begin position="79"/>
        <end position="101"/>
    </location>
</feature>
<feature type="transmembrane region" description="Helical" evidence="12">
    <location>
        <begin position="510"/>
        <end position="532"/>
    </location>
</feature>
<feature type="transmembrane region" description="Helical" evidence="12">
    <location>
        <begin position="6"/>
        <end position="25"/>
    </location>
</feature>
<feature type="transmembrane region" description="Helical" evidence="12">
    <location>
        <begin position="234"/>
        <end position="252"/>
    </location>
</feature>
<accession>A0A5E4M861</accession>
<keyword evidence="8" id="KW-0406">Ion transport</keyword>
<dbReference type="Gene3D" id="1.20.1730.10">
    <property type="entry name" value="Sodium/glucose cotransporter"/>
    <property type="match status" value="1"/>
</dbReference>
<dbReference type="PROSITE" id="PS50283">
    <property type="entry name" value="NA_SOLUT_SYMP_3"/>
    <property type="match status" value="1"/>
</dbReference>
<reference evidence="13 14" key="1">
    <citation type="submission" date="2019-08" db="EMBL/GenBank/DDBJ databases">
        <authorList>
            <person name="Alioto T."/>
            <person name="Alioto T."/>
            <person name="Gomez Garrido J."/>
        </authorList>
    </citation>
    <scope>NUCLEOTIDE SEQUENCE [LARGE SCALE GENOMIC DNA]</scope>
</reference>